<evidence type="ECO:0008006" key="5">
    <source>
        <dbReference type="Google" id="ProtNLM"/>
    </source>
</evidence>
<organism evidence="3 4">
    <name type="scientific">Limnovirga soli</name>
    <dbReference type="NCBI Taxonomy" id="2656915"/>
    <lineage>
        <taxon>Bacteria</taxon>
        <taxon>Pseudomonadati</taxon>
        <taxon>Bacteroidota</taxon>
        <taxon>Chitinophagia</taxon>
        <taxon>Chitinophagales</taxon>
        <taxon>Chitinophagaceae</taxon>
        <taxon>Limnovirga</taxon>
    </lineage>
</organism>
<accession>A0A8J8JQT0</accession>
<dbReference type="AlphaFoldDB" id="A0A8J8JQT0"/>
<name>A0A8J8JQT0_9BACT</name>
<comment type="caution">
    <text evidence="3">The sequence shown here is derived from an EMBL/GenBank/DDBJ whole genome shotgun (WGS) entry which is preliminary data.</text>
</comment>
<feature type="signal peptide" evidence="2">
    <location>
        <begin position="1"/>
        <end position="20"/>
    </location>
</feature>
<keyword evidence="2" id="KW-0732">Signal</keyword>
<evidence type="ECO:0000313" key="3">
    <source>
        <dbReference type="EMBL" id="NNV55067.1"/>
    </source>
</evidence>
<dbReference type="RefSeq" id="WP_171606999.1">
    <property type="nucleotide sequence ID" value="NZ_WHPF01000004.1"/>
</dbReference>
<reference evidence="3" key="1">
    <citation type="submission" date="2019-10" db="EMBL/GenBank/DDBJ databases">
        <title>Draft genome sequence of Panacibacter sp. KCS-6.</title>
        <authorList>
            <person name="Yim K.J."/>
        </authorList>
    </citation>
    <scope>NUCLEOTIDE SEQUENCE</scope>
    <source>
        <strain evidence="3">KCS-6</strain>
    </source>
</reference>
<protein>
    <recommendedName>
        <fullName evidence="5">Fibronectin type-III domain-containing protein</fullName>
    </recommendedName>
</protein>
<keyword evidence="4" id="KW-1185">Reference proteome</keyword>
<proteinExistence type="predicted"/>
<evidence type="ECO:0000256" key="1">
    <source>
        <dbReference type="SAM" id="MobiDB-lite"/>
    </source>
</evidence>
<gene>
    <name evidence="3" type="ORF">GD597_06330</name>
</gene>
<dbReference type="Proteomes" id="UP000598971">
    <property type="component" value="Unassembled WGS sequence"/>
</dbReference>
<evidence type="ECO:0000256" key="2">
    <source>
        <dbReference type="SAM" id="SignalP"/>
    </source>
</evidence>
<feature type="chain" id="PRO_5035314189" description="Fibronectin type-III domain-containing protein" evidence="2">
    <location>
        <begin position="21"/>
        <end position="690"/>
    </location>
</feature>
<sequence>MKKIYHILFILLLNSSLLHAQENEISITNFTVKNELPPSIGEWGNTPGALLLVAQNNTWGDRPVKLLIALRKGDSKICGIADGIALDYFKTGSFQTKDMLAALGNCEALTPGDYTLCASFRGMSDNRQWVDISAEICKPFTVGGGSSDNQKYTGPSIIAPANNKVIAEKEANAPITFRWTPVVPKPKEPVTYRLKVWQLMQGQTGAQAMKVNQTIVEKNVENLTQTNITSGLFPCSPNCRFVWAVQATNSESKPFGENNGMSDIAQIYFDNDGQNKTSNLTKTSNKINSVGNINNSQNRQDPNIDPSTWNDPNSCAYITPWYTGGNSNPLNSTAGTCTNQDFILKANDNKALWVKTNSNIGIGTEYPNRKFSVNGDVSIGLGYSNAGIGGNGIEILGGGQVPTRRGISTDADPNGHFDFFINGWQSANGIPEFRFKNGILNNGNAGNSAIAPDLMRIDGLGRITINNSNTTLTDKAFTIVNNTNPVLPFDYFTVNGDGRTVINSTNATPFKLWDGPGGTYNYEFKQSGGKLGIWTLNSLFSYGFGIDNSAVGHIWADVNQKHQVINFKMGSFGSSQVWIGDKQPIGTHSNYRLAVKGKLVAQSLYITAATQANWADYVFDDNYKLPNLYDIESYYTKNNHLPEIPSAEEVVEKGINVGEMNALLLKKIEELTILMVKQQREIDELKSKVN</sequence>
<evidence type="ECO:0000313" key="4">
    <source>
        <dbReference type="Proteomes" id="UP000598971"/>
    </source>
</evidence>
<feature type="region of interest" description="Disordered" evidence="1">
    <location>
        <begin position="283"/>
        <end position="308"/>
    </location>
</feature>
<dbReference type="EMBL" id="WHPF01000004">
    <property type="protein sequence ID" value="NNV55067.1"/>
    <property type="molecule type" value="Genomic_DNA"/>
</dbReference>